<feature type="compositionally biased region" description="Basic and acidic residues" evidence="1">
    <location>
        <begin position="1"/>
        <end position="13"/>
    </location>
</feature>
<feature type="region of interest" description="Disordered" evidence="1">
    <location>
        <begin position="1"/>
        <end position="21"/>
    </location>
</feature>
<sequence>MSDDDQLLKRIEDSEQMMNKRYGDAKYSEQISTHQQESRQEVLNIQGNIIRAQEKEIEIQEVKIQDNRKQHVDNCEMSGQMMHLGGIALRRGGTPACEAGAGHHGPGQSADAAYSVESDLAPGLGGRPRPLDPRNLASNLDQGRNYKPEFPPGSTCPHPPSSLLPGPSMSAAYDINQLKHVGLDILTGRRCKASARESEGTISGSDDGSNDQDCSPEPTLEARHFPGLGAQGQHSIPSCEDYHRPASQGQSTSSTLPEDPPVAPWRIPEESGRCPKHRSNDSDFPERHGEESTHGRQRAAQGSNPRHHRRRSSAEIRAVRGKIFGDVENSKPQKRNPRVDAPHKDNPHGPSS</sequence>
<dbReference type="EMBL" id="ML120499">
    <property type="protein sequence ID" value="RPA91313.1"/>
    <property type="molecule type" value="Genomic_DNA"/>
</dbReference>
<evidence type="ECO:0000313" key="3">
    <source>
        <dbReference type="Proteomes" id="UP000276215"/>
    </source>
</evidence>
<feature type="compositionally biased region" description="Polar residues" evidence="1">
    <location>
        <begin position="247"/>
        <end position="256"/>
    </location>
</feature>
<organism evidence="2 3">
    <name type="scientific">Choiromyces venosus 120613-1</name>
    <dbReference type="NCBI Taxonomy" id="1336337"/>
    <lineage>
        <taxon>Eukaryota</taxon>
        <taxon>Fungi</taxon>
        <taxon>Dikarya</taxon>
        <taxon>Ascomycota</taxon>
        <taxon>Pezizomycotina</taxon>
        <taxon>Pezizomycetes</taxon>
        <taxon>Pezizales</taxon>
        <taxon>Tuberaceae</taxon>
        <taxon>Choiromyces</taxon>
    </lineage>
</organism>
<keyword evidence="3" id="KW-1185">Reference proteome</keyword>
<dbReference type="AlphaFoldDB" id="A0A3N4IYS2"/>
<evidence type="ECO:0000313" key="2">
    <source>
        <dbReference type="EMBL" id="RPA91313.1"/>
    </source>
</evidence>
<evidence type="ECO:0000256" key="1">
    <source>
        <dbReference type="SAM" id="MobiDB-lite"/>
    </source>
</evidence>
<name>A0A3N4IYS2_9PEZI</name>
<accession>A0A3N4IYS2</accession>
<feature type="region of interest" description="Disordered" evidence="1">
    <location>
        <begin position="196"/>
        <end position="352"/>
    </location>
</feature>
<feature type="compositionally biased region" description="Basic and acidic residues" evidence="1">
    <location>
        <begin position="312"/>
        <end position="352"/>
    </location>
</feature>
<feature type="region of interest" description="Disordered" evidence="1">
    <location>
        <begin position="119"/>
        <end position="168"/>
    </location>
</feature>
<gene>
    <name evidence="2" type="ORF">L873DRAFT_1794930</name>
</gene>
<reference evidence="2 3" key="1">
    <citation type="journal article" date="2018" name="Nat. Ecol. Evol.">
        <title>Pezizomycetes genomes reveal the molecular basis of ectomycorrhizal truffle lifestyle.</title>
        <authorList>
            <person name="Murat C."/>
            <person name="Payen T."/>
            <person name="Noel B."/>
            <person name="Kuo A."/>
            <person name="Morin E."/>
            <person name="Chen J."/>
            <person name="Kohler A."/>
            <person name="Krizsan K."/>
            <person name="Balestrini R."/>
            <person name="Da Silva C."/>
            <person name="Montanini B."/>
            <person name="Hainaut M."/>
            <person name="Levati E."/>
            <person name="Barry K.W."/>
            <person name="Belfiori B."/>
            <person name="Cichocki N."/>
            <person name="Clum A."/>
            <person name="Dockter R.B."/>
            <person name="Fauchery L."/>
            <person name="Guy J."/>
            <person name="Iotti M."/>
            <person name="Le Tacon F."/>
            <person name="Lindquist E.A."/>
            <person name="Lipzen A."/>
            <person name="Malagnac F."/>
            <person name="Mello A."/>
            <person name="Molinier V."/>
            <person name="Miyauchi S."/>
            <person name="Poulain J."/>
            <person name="Riccioni C."/>
            <person name="Rubini A."/>
            <person name="Sitrit Y."/>
            <person name="Splivallo R."/>
            <person name="Traeger S."/>
            <person name="Wang M."/>
            <person name="Zifcakova L."/>
            <person name="Wipf D."/>
            <person name="Zambonelli A."/>
            <person name="Paolocci F."/>
            <person name="Nowrousian M."/>
            <person name="Ottonello S."/>
            <person name="Baldrian P."/>
            <person name="Spatafora J.W."/>
            <person name="Henrissat B."/>
            <person name="Nagy L.G."/>
            <person name="Aury J.M."/>
            <person name="Wincker P."/>
            <person name="Grigoriev I.V."/>
            <person name="Bonfante P."/>
            <person name="Martin F.M."/>
        </authorList>
    </citation>
    <scope>NUCLEOTIDE SEQUENCE [LARGE SCALE GENOMIC DNA]</scope>
    <source>
        <strain evidence="2 3">120613-1</strain>
    </source>
</reference>
<protein>
    <submittedName>
        <fullName evidence="2">Uncharacterized protein</fullName>
    </submittedName>
</protein>
<proteinExistence type="predicted"/>
<dbReference type="Proteomes" id="UP000276215">
    <property type="component" value="Unassembled WGS sequence"/>
</dbReference>
<feature type="compositionally biased region" description="Basic and acidic residues" evidence="1">
    <location>
        <begin position="267"/>
        <end position="294"/>
    </location>
</feature>
<feature type="compositionally biased region" description="Polar residues" evidence="1">
    <location>
        <begin position="200"/>
        <end position="213"/>
    </location>
</feature>